<dbReference type="Pfam" id="PF00458">
    <property type="entry name" value="WHEP-TRS"/>
    <property type="match status" value="1"/>
</dbReference>
<evidence type="ECO:0000256" key="5">
    <source>
        <dbReference type="ARBA" id="ARBA00022741"/>
    </source>
</evidence>
<dbReference type="InterPro" id="IPR015807">
    <property type="entry name" value="His-tRNA-ligase"/>
</dbReference>
<dbReference type="InterPro" id="IPR036621">
    <property type="entry name" value="Anticodon-bd_dom_sf"/>
</dbReference>
<dbReference type="GO" id="GO:0005739">
    <property type="term" value="C:mitochondrion"/>
    <property type="evidence" value="ECO:0007669"/>
    <property type="project" value="TreeGrafter"/>
</dbReference>
<evidence type="ECO:0000256" key="2">
    <source>
        <dbReference type="ARBA" id="ARBA00012815"/>
    </source>
</evidence>
<evidence type="ECO:0000256" key="1">
    <source>
        <dbReference type="ARBA" id="ARBA00008226"/>
    </source>
</evidence>
<dbReference type="Pfam" id="PF03129">
    <property type="entry name" value="HGTP_anticodon"/>
    <property type="match status" value="1"/>
</dbReference>
<dbReference type="InterPro" id="IPR009068">
    <property type="entry name" value="uS15_NS1_RNA-bd_sf"/>
</dbReference>
<dbReference type="Gene3D" id="3.30.930.10">
    <property type="entry name" value="Bira Bifunctional Protein, Domain 2"/>
    <property type="match status" value="1"/>
</dbReference>
<dbReference type="FunFam" id="3.30.930.10:FF:000021">
    <property type="entry name" value="Probable histidine--tRNA ligase, mitochondrial"/>
    <property type="match status" value="1"/>
</dbReference>
<dbReference type="GO" id="GO:0005524">
    <property type="term" value="F:ATP binding"/>
    <property type="evidence" value="ECO:0007669"/>
    <property type="project" value="UniProtKB-KW"/>
</dbReference>
<dbReference type="EC" id="6.1.1.21" evidence="2"/>
<feature type="domain" description="Aminoacyl-transfer RNA synthetases class-II family profile" evidence="11">
    <location>
        <begin position="60"/>
        <end position="393"/>
    </location>
</feature>
<dbReference type="GO" id="GO:0003723">
    <property type="term" value="F:RNA binding"/>
    <property type="evidence" value="ECO:0007669"/>
    <property type="project" value="TreeGrafter"/>
</dbReference>
<dbReference type="InterPro" id="IPR006195">
    <property type="entry name" value="aa-tRNA-synth_II"/>
</dbReference>
<dbReference type="GO" id="GO:0004821">
    <property type="term" value="F:histidine-tRNA ligase activity"/>
    <property type="evidence" value="ECO:0007669"/>
    <property type="project" value="UniProtKB-EC"/>
</dbReference>
<dbReference type="NCBIfam" id="TIGR00442">
    <property type="entry name" value="hisS"/>
    <property type="match status" value="1"/>
</dbReference>
<dbReference type="InterPro" id="IPR041715">
    <property type="entry name" value="HisRS-like_core"/>
</dbReference>
<comment type="similarity">
    <text evidence="1">Belongs to the class-II aminoacyl-tRNA synthetase family.</text>
</comment>
<dbReference type="PROSITE" id="PS50862">
    <property type="entry name" value="AA_TRNA_LIGASE_II"/>
    <property type="match status" value="1"/>
</dbReference>
<dbReference type="SUPFAM" id="SSF52954">
    <property type="entry name" value="Class II aaRS ABD-related"/>
    <property type="match status" value="1"/>
</dbReference>
<evidence type="ECO:0000256" key="8">
    <source>
        <dbReference type="ARBA" id="ARBA00023146"/>
    </source>
</evidence>
<dbReference type="SUPFAM" id="SSF55681">
    <property type="entry name" value="Class II aaRS and biotin synthetases"/>
    <property type="match status" value="1"/>
</dbReference>
<feature type="domain" description="WHEP-TRS" evidence="12">
    <location>
        <begin position="2"/>
        <end position="58"/>
    </location>
</feature>
<keyword evidence="7" id="KW-0648">Protein biosynthesis</keyword>
<dbReference type="InterPro" id="IPR033656">
    <property type="entry name" value="HisRS_anticodon"/>
</dbReference>
<feature type="binding site" evidence="10">
    <location>
        <position position="176"/>
    </location>
    <ligand>
        <name>L-histidine</name>
        <dbReference type="ChEBI" id="CHEBI:57595"/>
    </ligand>
</feature>
<name>A0A646QFZ5_9MYRI</name>
<dbReference type="CDD" id="cd00859">
    <property type="entry name" value="HisRS_anticodon"/>
    <property type="match status" value="1"/>
</dbReference>
<evidence type="ECO:0000256" key="6">
    <source>
        <dbReference type="ARBA" id="ARBA00022840"/>
    </source>
</evidence>
<dbReference type="HAMAP" id="MF_00127">
    <property type="entry name" value="His_tRNA_synth"/>
    <property type="match status" value="1"/>
</dbReference>
<evidence type="ECO:0000259" key="12">
    <source>
        <dbReference type="PROSITE" id="PS51185"/>
    </source>
</evidence>
<comment type="catalytic activity">
    <reaction evidence="9">
        <text>tRNA(His) + L-histidine + ATP = L-histidyl-tRNA(His) + AMP + diphosphate + H(+)</text>
        <dbReference type="Rhea" id="RHEA:17313"/>
        <dbReference type="Rhea" id="RHEA-COMP:9665"/>
        <dbReference type="Rhea" id="RHEA-COMP:9689"/>
        <dbReference type="ChEBI" id="CHEBI:15378"/>
        <dbReference type="ChEBI" id="CHEBI:30616"/>
        <dbReference type="ChEBI" id="CHEBI:33019"/>
        <dbReference type="ChEBI" id="CHEBI:57595"/>
        <dbReference type="ChEBI" id="CHEBI:78442"/>
        <dbReference type="ChEBI" id="CHEBI:78527"/>
        <dbReference type="ChEBI" id="CHEBI:456215"/>
        <dbReference type="EC" id="6.1.1.21"/>
    </reaction>
</comment>
<dbReference type="GO" id="GO:0006427">
    <property type="term" value="P:histidyl-tRNA aminoacylation"/>
    <property type="evidence" value="ECO:0007669"/>
    <property type="project" value="InterPro"/>
</dbReference>
<evidence type="ECO:0000256" key="3">
    <source>
        <dbReference type="ARBA" id="ARBA00022490"/>
    </source>
</evidence>
<sequence>MADIEIKEAIKIQGDIVRKLKAEKAPIERINEEIAKLLKLKSEMEEDGIHHKFTLKTPKGTRDFNPLQMAIRDKMFNIVTECFKRHGAETIDTPIFELKEVLTGKYGEDSKLIYDLEDQGGEITSLRYDLTVPFARYVAMNKISNIKRYHIGKVYRRDKPSMTRGRYREFYQCDFDIAGQYDIMIPDVECLKIIVEVLSALNLGEFKIKINHRKFLDGLFEVCGVPSHMFTTICSSVDKLDKLPWEDVKAEMVNTKGLPGDVANKIGEFVQLNGRMDLVEQLIEDEQLSKSKSAQLGLSGIKLILQYCDIYGITDKVIFDLSLARGLDYYTGIIFEAVLLNHAYNPDSSEETGVGSVAGGGRYDNLVGMFDSKGKNVPCVGFSIGVERIFSIMEANENASENKTRTTEVEVYVASAQKNLIEERMKLCKIIWDAKIKAEMSYKANPKLLAQLQHCEDNGIPFAIIIGESELQKGIVKLRNVKTRQEEEMPRENLCEEIRKRLQDITCKITT</sequence>
<dbReference type="PANTHER" id="PTHR11476">
    <property type="entry name" value="HISTIDYL-TRNA SYNTHETASE"/>
    <property type="match status" value="1"/>
</dbReference>
<dbReference type="InterPro" id="IPR045864">
    <property type="entry name" value="aa-tRNA-synth_II/BPL/LPL"/>
</dbReference>
<accession>A0A646QFZ5</accession>
<keyword evidence="5" id="KW-0547">Nucleotide-binding</keyword>
<dbReference type="PANTHER" id="PTHR11476:SF7">
    <property type="entry name" value="HISTIDINE--TRNA LIGASE"/>
    <property type="match status" value="1"/>
</dbReference>
<reference evidence="13" key="1">
    <citation type="submission" date="2018-11" db="EMBL/GenBank/DDBJ databases">
        <title>Venom-gland transcriptomics and venom proteomics of the Florida green centipede (Hemiscolopendra marginata) reveal sex-based variation in a centipede venom.</title>
        <authorList>
            <person name="Nystrom G.S."/>
            <person name="Ward M.J."/>
            <person name="Ellsworth S.A."/>
            <person name="Rokyta D.R."/>
        </authorList>
    </citation>
    <scope>NUCLEOTIDE SEQUENCE</scope>
    <source>
        <tissue evidence="13">Venom gland</tissue>
    </source>
</reference>
<keyword evidence="3" id="KW-0963">Cytoplasm</keyword>
<keyword evidence="6" id="KW-0067">ATP-binding</keyword>
<feature type="binding site" evidence="10">
    <location>
        <position position="172"/>
    </location>
    <ligand>
        <name>L-histidine</name>
        <dbReference type="ChEBI" id="CHEBI:57595"/>
    </ligand>
</feature>
<dbReference type="InterPro" id="IPR004516">
    <property type="entry name" value="HisRS/HisZ"/>
</dbReference>
<dbReference type="PROSITE" id="PS00762">
    <property type="entry name" value="WHEP_TRS_1"/>
    <property type="match status" value="1"/>
</dbReference>
<dbReference type="FunFam" id="3.40.50.800:FF:000008">
    <property type="entry name" value="histidine--tRNA ligase, cytoplasmic isoform X1"/>
    <property type="match status" value="1"/>
</dbReference>
<evidence type="ECO:0000259" key="11">
    <source>
        <dbReference type="PROSITE" id="PS50862"/>
    </source>
</evidence>
<feature type="binding site" evidence="10">
    <location>
        <position position="325"/>
    </location>
    <ligand>
        <name>L-histidine</name>
        <dbReference type="ChEBI" id="CHEBI:57595"/>
    </ligand>
</feature>
<dbReference type="GO" id="GO:0005829">
    <property type="term" value="C:cytosol"/>
    <property type="evidence" value="ECO:0007669"/>
    <property type="project" value="TreeGrafter"/>
</dbReference>
<evidence type="ECO:0000313" key="13">
    <source>
        <dbReference type="EMBL" id="MUP40554.1"/>
    </source>
</evidence>
<dbReference type="CDD" id="cd00773">
    <property type="entry name" value="HisRS-like_core"/>
    <property type="match status" value="1"/>
</dbReference>
<evidence type="ECO:0000256" key="10">
    <source>
        <dbReference type="PIRSR" id="PIRSR001549-1"/>
    </source>
</evidence>
<feature type="binding site" evidence="10">
    <location>
        <begin position="129"/>
        <end position="131"/>
    </location>
    <ligand>
        <name>L-histidine</name>
        <dbReference type="ChEBI" id="CHEBI:57595"/>
    </ligand>
</feature>
<feature type="binding site" evidence="10">
    <location>
        <begin position="329"/>
        <end position="330"/>
    </location>
    <ligand>
        <name>L-histidine</name>
        <dbReference type="ChEBI" id="CHEBI:57595"/>
    </ligand>
</feature>
<organism evidence="13">
    <name type="scientific">Hemiscolopendra marginata</name>
    <dbReference type="NCBI Taxonomy" id="943146"/>
    <lineage>
        <taxon>Eukaryota</taxon>
        <taxon>Metazoa</taxon>
        <taxon>Ecdysozoa</taxon>
        <taxon>Arthropoda</taxon>
        <taxon>Myriapoda</taxon>
        <taxon>Chilopoda</taxon>
        <taxon>Pleurostigmophora</taxon>
        <taxon>Scolopendromorpha</taxon>
        <taxon>Scolopendridae</taxon>
        <taxon>Hemiscolopendra</taxon>
    </lineage>
</organism>
<dbReference type="Gene3D" id="3.40.50.800">
    <property type="entry name" value="Anticodon-binding domain"/>
    <property type="match status" value="1"/>
</dbReference>
<dbReference type="EMBL" id="GHBY01000377">
    <property type="protein sequence ID" value="MUP40554.1"/>
    <property type="molecule type" value="Transcribed_RNA"/>
</dbReference>
<dbReference type="PROSITE" id="PS51185">
    <property type="entry name" value="WHEP_TRS_2"/>
    <property type="match status" value="1"/>
</dbReference>
<evidence type="ECO:0000256" key="4">
    <source>
        <dbReference type="ARBA" id="ARBA00022598"/>
    </source>
</evidence>
<dbReference type="InterPro" id="IPR000738">
    <property type="entry name" value="WHEP-TRS_dom"/>
</dbReference>
<keyword evidence="8" id="KW-0030">Aminoacyl-tRNA synthetase</keyword>
<dbReference type="AlphaFoldDB" id="A0A646QFZ5"/>
<evidence type="ECO:0000256" key="9">
    <source>
        <dbReference type="ARBA" id="ARBA00047639"/>
    </source>
</evidence>
<dbReference type="SUPFAM" id="SSF47060">
    <property type="entry name" value="S15/NS1 RNA-binding domain"/>
    <property type="match status" value="1"/>
</dbReference>
<dbReference type="PIRSF" id="PIRSF001549">
    <property type="entry name" value="His-tRNA_synth"/>
    <property type="match status" value="1"/>
</dbReference>
<dbReference type="Pfam" id="PF13393">
    <property type="entry name" value="tRNA-synt_His"/>
    <property type="match status" value="1"/>
</dbReference>
<feature type="binding site" evidence="10">
    <location>
        <position position="156"/>
    </location>
    <ligand>
        <name>L-histidine</name>
        <dbReference type="ChEBI" id="CHEBI:57595"/>
    </ligand>
</feature>
<dbReference type="InterPro" id="IPR004154">
    <property type="entry name" value="Anticodon-bd"/>
</dbReference>
<dbReference type="GO" id="GO:0032543">
    <property type="term" value="P:mitochondrial translation"/>
    <property type="evidence" value="ECO:0007669"/>
    <property type="project" value="TreeGrafter"/>
</dbReference>
<evidence type="ECO:0000256" key="7">
    <source>
        <dbReference type="ARBA" id="ARBA00022917"/>
    </source>
</evidence>
<dbReference type="Gene3D" id="1.10.287.10">
    <property type="entry name" value="S15/NS1, RNA-binding"/>
    <property type="match status" value="1"/>
</dbReference>
<dbReference type="SMART" id="SM00991">
    <property type="entry name" value="WHEP-TRS"/>
    <property type="match status" value="1"/>
</dbReference>
<protein>
    <recommendedName>
        <fullName evidence="2">histidine--tRNA ligase</fullName>
        <ecNumber evidence="2">6.1.1.21</ecNumber>
    </recommendedName>
</protein>
<keyword evidence="4 13" id="KW-0436">Ligase</keyword>
<proteinExistence type="inferred from homology"/>